<evidence type="ECO:0000256" key="9">
    <source>
        <dbReference type="ARBA" id="ARBA00022741"/>
    </source>
</evidence>
<dbReference type="GO" id="GO:0005524">
    <property type="term" value="F:ATP binding"/>
    <property type="evidence" value="ECO:0007669"/>
    <property type="project" value="UniProtKB-UniRule"/>
</dbReference>
<feature type="binding site" evidence="16">
    <location>
        <position position="185"/>
    </location>
    <ligand>
        <name>substrate</name>
    </ligand>
</feature>
<evidence type="ECO:0000256" key="15">
    <source>
        <dbReference type="ARBA" id="ARBA00040883"/>
    </source>
</evidence>
<evidence type="ECO:0000256" key="1">
    <source>
        <dbReference type="ARBA" id="ARBA00001206"/>
    </source>
</evidence>
<keyword evidence="18" id="KW-1185">Reference proteome</keyword>
<keyword evidence="10 16" id="KW-0418">Kinase</keyword>
<dbReference type="InterPro" id="IPR004619">
    <property type="entry name" value="Type_III_PanK"/>
</dbReference>
<evidence type="ECO:0000313" key="17">
    <source>
        <dbReference type="EMBL" id="SOC26422.1"/>
    </source>
</evidence>
<keyword evidence="7 16" id="KW-0963">Cytoplasm</keyword>
<evidence type="ECO:0000256" key="4">
    <source>
        <dbReference type="ARBA" id="ARBA00005225"/>
    </source>
</evidence>
<comment type="catalytic activity">
    <reaction evidence="1 16">
        <text>(R)-pantothenate + ATP = (R)-4'-phosphopantothenate + ADP + H(+)</text>
        <dbReference type="Rhea" id="RHEA:16373"/>
        <dbReference type="ChEBI" id="CHEBI:10986"/>
        <dbReference type="ChEBI" id="CHEBI:15378"/>
        <dbReference type="ChEBI" id="CHEBI:29032"/>
        <dbReference type="ChEBI" id="CHEBI:30616"/>
        <dbReference type="ChEBI" id="CHEBI:456216"/>
        <dbReference type="EC" id="2.7.1.33"/>
    </reaction>
</comment>
<feature type="binding site" evidence="16">
    <location>
        <begin position="107"/>
        <end position="110"/>
    </location>
    <ligand>
        <name>substrate</name>
    </ligand>
</feature>
<keyword evidence="12 16" id="KW-0630">Potassium</keyword>
<evidence type="ECO:0000256" key="8">
    <source>
        <dbReference type="ARBA" id="ARBA00022679"/>
    </source>
</evidence>
<dbReference type="PANTHER" id="PTHR34265">
    <property type="entry name" value="TYPE III PANTOTHENATE KINASE"/>
    <property type="match status" value="1"/>
</dbReference>
<dbReference type="EC" id="2.7.1.33" evidence="6 16"/>
<evidence type="ECO:0000256" key="3">
    <source>
        <dbReference type="ARBA" id="ARBA00004496"/>
    </source>
</evidence>
<dbReference type="GO" id="GO:0004594">
    <property type="term" value="F:pantothenate kinase activity"/>
    <property type="evidence" value="ECO:0007669"/>
    <property type="project" value="UniProtKB-UniRule"/>
</dbReference>
<dbReference type="NCBIfam" id="NF009847">
    <property type="entry name" value="PRK13318.1-5"/>
    <property type="match status" value="1"/>
</dbReference>
<feature type="binding site" evidence="16">
    <location>
        <begin position="6"/>
        <end position="13"/>
    </location>
    <ligand>
        <name>ATP</name>
        <dbReference type="ChEBI" id="CHEBI:30616"/>
    </ligand>
</feature>
<dbReference type="CDD" id="cd24015">
    <property type="entry name" value="ASKHA_NBD_PanK-III"/>
    <property type="match status" value="1"/>
</dbReference>
<evidence type="ECO:0000256" key="10">
    <source>
        <dbReference type="ARBA" id="ARBA00022777"/>
    </source>
</evidence>
<evidence type="ECO:0000256" key="16">
    <source>
        <dbReference type="HAMAP-Rule" id="MF_01274"/>
    </source>
</evidence>
<feature type="binding site" evidence="16">
    <location>
        <position position="133"/>
    </location>
    <ligand>
        <name>ATP</name>
        <dbReference type="ChEBI" id="CHEBI:30616"/>
    </ligand>
</feature>
<evidence type="ECO:0000313" key="18">
    <source>
        <dbReference type="Proteomes" id="UP000219636"/>
    </source>
</evidence>
<dbReference type="RefSeq" id="WP_097075297.1">
    <property type="nucleotide sequence ID" value="NZ_OBMQ01000020.1"/>
</dbReference>
<keyword evidence="16" id="KW-0479">Metal-binding</keyword>
<dbReference type="NCBIfam" id="NF009848">
    <property type="entry name" value="PRK13318.1-6"/>
    <property type="match status" value="1"/>
</dbReference>
<dbReference type="Gene3D" id="3.30.420.40">
    <property type="match status" value="2"/>
</dbReference>
<dbReference type="GO" id="GO:0015937">
    <property type="term" value="P:coenzyme A biosynthetic process"/>
    <property type="evidence" value="ECO:0007669"/>
    <property type="project" value="UniProtKB-UniRule"/>
</dbReference>
<comment type="function">
    <text evidence="16">Catalyzes the phosphorylation of pantothenate (Pan), the first step in CoA biosynthesis.</text>
</comment>
<comment type="subunit">
    <text evidence="5 16">Homodimer.</text>
</comment>
<dbReference type="AlphaFoldDB" id="A0A285TSF0"/>
<comment type="pathway">
    <text evidence="4 16">Cofactor biosynthesis; coenzyme A biosynthesis; CoA from (R)-pantothenate: step 1/5.</text>
</comment>
<reference evidence="18" key="1">
    <citation type="submission" date="2017-08" db="EMBL/GenBank/DDBJ databases">
        <authorList>
            <person name="Varghese N."/>
            <person name="Submissions S."/>
        </authorList>
    </citation>
    <scope>NUCLEOTIDE SEQUENCE [LARGE SCALE GENOMIC DNA]</scope>
    <source>
        <strain evidence="18">JC22</strain>
    </source>
</reference>
<dbReference type="InterPro" id="IPR043129">
    <property type="entry name" value="ATPase_NBD"/>
</dbReference>
<dbReference type="NCBIfam" id="TIGR00671">
    <property type="entry name" value="baf"/>
    <property type="match status" value="1"/>
</dbReference>
<feature type="binding site" evidence="16">
    <location>
        <position position="130"/>
    </location>
    <ligand>
        <name>K(+)</name>
        <dbReference type="ChEBI" id="CHEBI:29103"/>
    </ligand>
</feature>
<comment type="similarity">
    <text evidence="14 16">Belongs to the type III pantothenate kinase family.</text>
</comment>
<accession>A0A285TSF0</accession>
<dbReference type="Pfam" id="PF03309">
    <property type="entry name" value="Pan_kinase"/>
    <property type="match status" value="1"/>
</dbReference>
<keyword evidence="13 16" id="KW-0173">Coenzyme A biosynthesis</keyword>
<organism evidence="17 18">
    <name type="scientific">Ureibacillus xyleni</name>
    <dbReference type="NCBI Taxonomy" id="614648"/>
    <lineage>
        <taxon>Bacteria</taxon>
        <taxon>Bacillati</taxon>
        <taxon>Bacillota</taxon>
        <taxon>Bacilli</taxon>
        <taxon>Bacillales</taxon>
        <taxon>Caryophanaceae</taxon>
        <taxon>Ureibacillus</taxon>
    </lineage>
</organism>
<dbReference type="OrthoDB" id="9804707at2"/>
<evidence type="ECO:0000256" key="2">
    <source>
        <dbReference type="ARBA" id="ARBA00001958"/>
    </source>
</evidence>
<gene>
    <name evidence="16" type="primary">coaX</name>
    <name evidence="17" type="ORF">SAMN05880501_12047</name>
</gene>
<comment type="subcellular location">
    <subcellularLocation>
        <location evidence="3 16">Cytoplasm</location>
    </subcellularLocation>
</comment>
<evidence type="ECO:0000256" key="11">
    <source>
        <dbReference type="ARBA" id="ARBA00022840"/>
    </source>
</evidence>
<protein>
    <recommendedName>
        <fullName evidence="15 16">Type III pantothenate kinase</fullName>
        <ecNumber evidence="6 16">2.7.1.33</ecNumber>
    </recommendedName>
    <alternativeName>
        <fullName evidence="16">PanK-III</fullName>
    </alternativeName>
    <alternativeName>
        <fullName evidence="16">Pantothenic acid kinase</fullName>
    </alternativeName>
</protein>
<evidence type="ECO:0000256" key="14">
    <source>
        <dbReference type="ARBA" id="ARBA00038036"/>
    </source>
</evidence>
<feature type="active site" description="Proton acceptor" evidence="16">
    <location>
        <position position="109"/>
    </location>
</feature>
<feature type="binding site" evidence="16">
    <location>
        <position position="100"/>
    </location>
    <ligand>
        <name>substrate</name>
    </ligand>
</feature>
<evidence type="ECO:0000256" key="6">
    <source>
        <dbReference type="ARBA" id="ARBA00012102"/>
    </source>
</evidence>
<dbReference type="GO" id="GO:0046872">
    <property type="term" value="F:metal ion binding"/>
    <property type="evidence" value="ECO:0007669"/>
    <property type="project" value="UniProtKB-KW"/>
</dbReference>
<keyword evidence="9 16" id="KW-0547">Nucleotide-binding</keyword>
<proteinExistence type="inferred from homology"/>
<evidence type="ECO:0000256" key="7">
    <source>
        <dbReference type="ARBA" id="ARBA00022490"/>
    </source>
</evidence>
<dbReference type="PANTHER" id="PTHR34265:SF1">
    <property type="entry name" value="TYPE III PANTOTHENATE KINASE"/>
    <property type="match status" value="1"/>
</dbReference>
<dbReference type="UniPathway" id="UPA00241">
    <property type="reaction ID" value="UER00352"/>
</dbReference>
<evidence type="ECO:0000256" key="13">
    <source>
        <dbReference type="ARBA" id="ARBA00022993"/>
    </source>
</evidence>
<dbReference type="Proteomes" id="UP000219636">
    <property type="component" value="Unassembled WGS sequence"/>
</dbReference>
<dbReference type="NCBIfam" id="NF009843">
    <property type="entry name" value="PRK13318.1-1"/>
    <property type="match status" value="1"/>
</dbReference>
<sequence>MVLVLNVGNSNIAIGIYRNDKLAYNFSIETNRRKTEDEYAMQLKMLFNHVGISFEEIKGIIISSVVPPIMYALEEMCRKYFHVKPLVVGPGVKNGLNIKYENPREVGADRIVNAVAAVDEYGGKPLIVVDFGTANTYCYISEKGDYLGGAIAPGITISTEALFSKTAKLPRIEINRPTTIIGKNTISAMQAGVIYGFVGQVEGIVSRMKQTSIEDAFVIATGDLANLIANETKMIDIVDPLLTLKGLYIIFKRNQ</sequence>
<evidence type="ECO:0000256" key="12">
    <source>
        <dbReference type="ARBA" id="ARBA00022958"/>
    </source>
</evidence>
<dbReference type="NCBIfam" id="NF009855">
    <property type="entry name" value="PRK13321.1"/>
    <property type="match status" value="1"/>
</dbReference>
<evidence type="ECO:0000256" key="5">
    <source>
        <dbReference type="ARBA" id="ARBA00011738"/>
    </source>
</evidence>
<dbReference type="EMBL" id="OBMQ01000020">
    <property type="protein sequence ID" value="SOC26422.1"/>
    <property type="molecule type" value="Genomic_DNA"/>
</dbReference>
<dbReference type="HAMAP" id="MF_01274">
    <property type="entry name" value="Pantothen_kinase_3"/>
    <property type="match status" value="1"/>
</dbReference>
<keyword evidence="11 16" id="KW-0067">ATP-binding</keyword>
<name>A0A285TSF0_9BACL</name>
<keyword evidence="8 16" id="KW-0808">Transferase</keyword>
<comment type="cofactor">
    <cofactor evidence="16">
        <name>NH4(+)</name>
        <dbReference type="ChEBI" id="CHEBI:28938"/>
    </cofactor>
    <cofactor evidence="16">
        <name>K(+)</name>
        <dbReference type="ChEBI" id="CHEBI:29103"/>
    </cofactor>
    <text evidence="16">A monovalent cation. Ammonium or potassium.</text>
</comment>
<dbReference type="GO" id="GO:0005737">
    <property type="term" value="C:cytoplasm"/>
    <property type="evidence" value="ECO:0007669"/>
    <property type="project" value="UniProtKB-SubCell"/>
</dbReference>
<dbReference type="SUPFAM" id="SSF53067">
    <property type="entry name" value="Actin-like ATPase domain"/>
    <property type="match status" value="2"/>
</dbReference>
<comment type="cofactor">
    <cofactor evidence="2">
        <name>K(+)</name>
        <dbReference type="ChEBI" id="CHEBI:29103"/>
    </cofactor>
</comment>